<dbReference type="GO" id="GO:0009279">
    <property type="term" value="C:cell outer membrane"/>
    <property type="evidence" value="ECO:0007669"/>
    <property type="project" value="UniProtKB-SubCell"/>
</dbReference>
<dbReference type="EMBL" id="PYGK01000004">
    <property type="protein sequence ID" value="PSL32227.1"/>
    <property type="molecule type" value="Genomic_DNA"/>
</dbReference>
<dbReference type="Pfam" id="PF07980">
    <property type="entry name" value="SusD_RagB"/>
    <property type="match status" value="1"/>
</dbReference>
<comment type="subcellular location">
    <subcellularLocation>
        <location evidence="1">Cell outer membrane</location>
    </subcellularLocation>
</comment>
<dbReference type="OrthoDB" id="1097962at2"/>
<protein>
    <submittedName>
        <fullName evidence="8">SusD-like starch-binding protein associating with outer membrane</fullName>
    </submittedName>
</protein>
<keyword evidence="5" id="KW-0998">Cell outer membrane</keyword>
<dbReference type="Gene3D" id="1.25.40.390">
    <property type="match status" value="1"/>
</dbReference>
<organism evidence="8 9">
    <name type="scientific">Chitinophaga ginsengisoli</name>
    <dbReference type="NCBI Taxonomy" id="363837"/>
    <lineage>
        <taxon>Bacteria</taxon>
        <taxon>Pseudomonadati</taxon>
        <taxon>Bacteroidota</taxon>
        <taxon>Chitinophagia</taxon>
        <taxon>Chitinophagales</taxon>
        <taxon>Chitinophagaceae</taxon>
        <taxon>Chitinophaga</taxon>
    </lineage>
</organism>
<evidence type="ECO:0000259" key="6">
    <source>
        <dbReference type="Pfam" id="PF07980"/>
    </source>
</evidence>
<evidence type="ECO:0000313" key="9">
    <source>
        <dbReference type="Proteomes" id="UP000240978"/>
    </source>
</evidence>
<feature type="domain" description="RagB/SusD" evidence="6">
    <location>
        <begin position="352"/>
        <end position="450"/>
    </location>
</feature>
<dbReference type="AlphaFoldDB" id="A0A2P8GE19"/>
<dbReference type="PROSITE" id="PS51257">
    <property type="entry name" value="PROKAR_LIPOPROTEIN"/>
    <property type="match status" value="1"/>
</dbReference>
<dbReference type="Pfam" id="PF14322">
    <property type="entry name" value="SusD-like_3"/>
    <property type="match status" value="1"/>
</dbReference>
<evidence type="ECO:0000313" key="8">
    <source>
        <dbReference type="EMBL" id="PSL32227.1"/>
    </source>
</evidence>
<evidence type="ECO:0000256" key="4">
    <source>
        <dbReference type="ARBA" id="ARBA00023136"/>
    </source>
</evidence>
<evidence type="ECO:0000256" key="5">
    <source>
        <dbReference type="ARBA" id="ARBA00023237"/>
    </source>
</evidence>
<dbReference type="Proteomes" id="UP000240978">
    <property type="component" value="Unassembled WGS sequence"/>
</dbReference>
<keyword evidence="4" id="KW-0472">Membrane</keyword>
<proteinExistence type="inferred from homology"/>
<dbReference type="InterPro" id="IPR011990">
    <property type="entry name" value="TPR-like_helical_dom_sf"/>
</dbReference>
<evidence type="ECO:0000256" key="3">
    <source>
        <dbReference type="ARBA" id="ARBA00022729"/>
    </source>
</evidence>
<gene>
    <name evidence="8" type="ORF">CLV42_104530</name>
</gene>
<feature type="domain" description="SusD-like N-terminal" evidence="7">
    <location>
        <begin position="23"/>
        <end position="207"/>
    </location>
</feature>
<comment type="similarity">
    <text evidence="2">Belongs to the SusD family.</text>
</comment>
<evidence type="ECO:0000256" key="1">
    <source>
        <dbReference type="ARBA" id="ARBA00004442"/>
    </source>
</evidence>
<name>A0A2P8GE19_9BACT</name>
<comment type="caution">
    <text evidence="8">The sequence shown here is derived from an EMBL/GenBank/DDBJ whole genome shotgun (WGS) entry which is preliminary data.</text>
</comment>
<dbReference type="RefSeq" id="WP_106602422.1">
    <property type="nucleotide sequence ID" value="NZ_PYGK01000004.1"/>
</dbReference>
<evidence type="ECO:0000259" key="7">
    <source>
        <dbReference type="Pfam" id="PF14322"/>
    </source>
</evidence>
<keyword evidence="9" id="KW-1185">Reference proteome</keyword>
<dbReference type="InterPro" id="IPR012944">
    <property type="entry name" value="SusD_RagB_dom"/>
</dbReference>
<sequence>MKRSLQISAIITMLSAGLFSCNKYLDVKPEDQFVESAVYATEKGFINHLNGIYLDMGQGALYGGDLTFTLVSVLGQEYNISANSSHDWYQHANYAYTNSLVEPAIAEVWRNAYEVVMSTNKLLQNMDRYTGVLKPFRDSIIRGEALAIRAYMHFDLLRLYGPVYATDSAAKSIPYVTHADITTRPLLPANNVMDSILADLDHAERCLQTDPVISGGPSRIPGAEEVDFFYQQRNGRLNYYAVKALKARVLLYRRDKANALLQAKAVIDGAGPWFPWTTLKKASGNADFPDRTFSTEHLFDIYCPKLYQSYNTNFSPDVADRGILAAHPTRLTATFEGLESDYRYNPSWIIPTVGNKTYRCFYKYADVTNKDSSDMFRYRVPMLRLSEMYYIAAECETDPVLALGYLNTIRYNRGLTDLPETVTLETEIRKEYQKEFYGEGQLFFYYKRKNQATIPKGGATSGNFTMTAATYVMPLPKSETDYR</sequence>
<dbReference type="SUPFAM" id="SSF48452">
    <property type="entry name" value="TPR-like"/>
    <property type="match status" value="1"/>
</dbReference>
<accession>A0A2P8GE19</accession>
<reference evidence="8 9" key="1">
    <citation type="submission" date="2018-03" db="EMBL/GenBank/DDBJ databases">
        <title>Genomic Encyclopedia of Archaeal and Bacterial Type Strains, Phase II (KMG-II): from individual species to whole genera.</title>
        <authorList>
            <person name="Goeker M."/>
        </authorList>
    </citation>
    <scope>NUCLEOTIDE SEQUENCE [LARGE SCALE GENOMIC DNA]</scope>
    <source>
        <strain evidence="8 9">DSM 18107</strain>
    </source>
</reference>
<dbReference type="InterPro" id="IPR033985">
    <property type="entry name" value="SusD-like_N"/>
</dbReference>
<evidence type="ECO:0000256" key="2">
    <source>
        <dbReference type="ARBA" id="ARBA00006275"/>
    </source>
</evidence>
<keyword evidence="3" id="KW-0732">Signal</keyword>